<organism evidence="1 2">
    <name type="scientific">Anabarilius grahami</name>
    <name type="common">Kanglang fish</name>
    <name type="synonym">Barilius grahami</name>
    <dbReference type="NCBI Taxonomy" id="495550"/>
    <lineage>
        <taxon>Eukaryota</taxon>
        <taxon>Metazoa</taxon>
        <taxon>Chordata</taxon>
        <taxon>Craniata</taxon>
        <taxon>Vertebrata</taxon>
        <taxon>Euteleostomi</taxon>
        <taxon>Actinopterygii</taxon>
        <taxon>Neopterygii</taxon>
        <taxon>Teleostei</taxon>
        <taxon>Ostariophysi</taxon>
        <taxon>Cypriniformes</taxon>
        <taxon>Xenocyprididae</taxon>
        <taxon>Xenocypridinae</taxon>
        <taxon>Xenocypridinae incertae sedis</taxon>
        <taxon>Anabarilius</taxon>
    </lineage>
</organism>
<proteinExistence type="predicted"/>
<comment type="caution">
    <text evidence="1">The sequence shown here is derived from an EMBL/GenBank/DDBJ whole genome shotgun (WGS) entry which is preliminary data.</text>
</comment>
<protein>
    <submittedName>
        <fullName evidence="1">Uncharacterized protein</fullName>
    </submittedName>
</protein>
<evidence type="ECO:0000313" key="2">
    <source>
        <dbReference type="Proteomes" id="UP000281406"/>
    </source>
</evidence>
<name>A0A3N0ZB26_ANAGA</name>
<dbReference type="EMBL" id="RJVU01000082">
    <property type="protein sequence ID" value="ROL55593.1"/>
    <property type="molecule type" value="Genomic_DNA"/>
</dbReference>
<dbReference type="AlphaFoldDB" id="A0A3N0ZB26"/>
<accession>A0A3N0ZB26</accession>
<evidence type="ECO:0000313" key="1">
    <source>
        <dbReference type="EMBL" id="ROL55593.1"/>
    </source>
</evidence>
<reference evidence="1 2" key="1">
    <citation type="submission" date="2018-10" db="EMBL/GenBank/DDBJ databases">
        <title>Genome assembly for a Yunnan-Guizhou Plateau 3E fish, Anabarilius grahami (Regan), and its evolutionary and genetic applications.</title>
        <authorList>
            <person name="Jiang W."/>
        </authorList>
    </citation>
    <scope>NUCLEOTIDE SEQUENCE [LARGE SCALE GENOMIC DNA]</scope>
    <source>
        <strain evidence="1">AG-KIZ</strain>
        <tissue evidence="1">Muscle</tissue>
    </source>
</reference>
<gene>
    <name evidence="1" type="ORF">DPX16_23610</name>
</gene>
<keyword evidence="2" id="KW-1185">Reference proteome</keyword>
<dbReference type="Proteomes" id="UP000281406">
    <property type="component" value="Unassembled WGS sequence"/>
</dbReference>
<sequence>MADATLLHSYALCPSLRSFWCKIFGVISEITGQHIEPDEFLIVFGVSIHELCLSKSQQRFISYGLLTAQKLILTFWKNKLPPSFQLWLDKLTNTLHLERIRLCLRNKRQQFVQIWDPFIRYLRGEDTGKGKGKGC</sequence>